<name>A0A7Z0IST6_9ACTN</name>
<dbReference type="Proteomes" id="UP000564496">
    <property type="component" value="Unassembled WGS sequence"/>
</dbReference>
<dbReference type="GO" id="GO:0016705">
    <property type="term" value="F:oxidoreductase activity, acting on paired donors, with incorporation or reduction of molecular oxygen"/>
    <property type="evidence" value="ECO:0007669"/>
    <property type="project" value="InterPro"/>
</dbReference>
<dbReference type="PANTHER" id="PTHR43244:SF2">
    <property type="entry name" value="CONSERVED HYPOTHETICAL ALANINE AND PROLINE-RICH PROTEIN"/>
    <property type="match status" value="1"/>
</dbReference>
<dbReference type="SUPFAM" id="SSF51679">
    <property type="entry name" value="Bacterial luciferase-like"/>
    <property type="match status" value="1"/>
</dbReference>
<dbReference type="NCBIfam" id="TIGR03617">
    <property type="entry name" value="F420_MSMEG_2256"/>
    <property type="match status" value="1"/>
</dbReference>
<dbReference type="InterPro" id="IPR036661">
    <property type="entry name" value="Luciferase-like_sf"/>
</dbReference>
<proteinExistence type="predicted"/>
<gene>
    <name evidence="2" type="ORF">BJ988_002863</name>
</gene>
<evidence type="ECO:0000313" key="3">
    <source>
        <dbReference type="Proteomes" id="UP000564496"/>
    </source>
</evidence>
<dbReference type="InterPro" id="IPR011251">
    <property type="entry name" value="Luciferase-like_dom"/>
</dbReference>
<organism evidence="2 3">
    <name type="scientific">Nocardioides panzhihuensis</name>
    <dbReference type="NCBI Taxonomy" id="860243"/>
    <lineage>
        <taxon>Bacteria</taxon>
        <taxon>Bacillati</taxon>
        <taxon>Actinomycetota</taxon>
        <taxon>Actinomycetes</taxon>
        <taxon>Propionibacteriales</taxon>
        <taxon>Nocardioidaceae</taxon>
        <taxon>Nocardioides</taxon>
    </lineage>
</organism>
<dbReference type="InterPro" id="IPR050564">
    <property type="entry name" value="F420-G6PD/mer"/>
</dbReference>
<dbReference type="InterPro" id="IPR019919">
    <property type="entry name" value="Lucif-like_OxRdtase_MSMEG_2256"/>
</dbReference>
<dbReference type="AlphaFoldDB" id="A0A7Z0IST6"/>
<dbReference type="Gene3D" id="3.20.20.30">
    <property type="entry name" value="Luciferase-like domain"/>
    <property type="match status" value="1"/>
</dbReference>
<feature type="domain" description="Luciferase-like" evidence="1">
    <location>
        <begin position="12"/>
        <end position="315"/>
    </location>
</feature>
<evidence type="ECO:0000313" key="2">
    <source>
        <dbReference type="EMBL" id="NYI78215.1"/>
    </source>
</evidence>
<dbReference type="EMBL" id="JACBZR010000001">
    <property type="protein sequence ID" value="NYI78215.1"/>
    <property type="molecule type" value="Genomic_DNA"/>
</dbReference>
<reference evidence="2 3" key="1">
    <citation type="submission" date="2020-07" db="EMBL/GenBank/DDBJ databases">
        <title>Sequencing the genomes of 1000 actinobacteria strains.</title>
        <authorList>
            <person name="Klenk H.-P."/>
        </authorList>
    </citation>
    <scope>NUCLEOTIDE SEQUENCE [LARGE SCALE GENOMIC DNA]</scope>
    <source>
        <strain evidence="2 3">DSM 26487</strain>
    </source>
</reference>
<dbReference type="RefSeq" id="WP_008357821.1">
    <property type="nucleotide sequence ID" value="NZ_JACBZR010000001.1"/>
</dbReference>
<dbReference type="PANTHER" id="PTHR43244">
    <property type="match status" value="1"/>
</dbReference>
<protein>
    <submittedName>
        <fullName evidence="2">Putative F420-dependent oxidoreductase</fullName>
    </submittedName>
</protein>
<evidence type="ECO:0000259" key="1">
    <source>
        <dbReference type="Pfam" id="PF00296"/>
    </source>
</evidence>
<comment type="caution">
    <text evidence="2">The sequence shown here is derived from an EMBL/GenBank/DDBJ whole genome shotgun (WGS) entry which is preliminary data.</text>
</comment>
<dbReference type="CDD" id="cd01097">
    <property type="entry name" value="Tetrahydromethanopterin_reductase"/>
    <property type="match status" value="1"/>
</dbReference>
<sequence length="347" mass="37750">MRIDANIGGSVDGTVGASYAELVDQVRDVEAVGYSGVWSTEVARDPFFPLLLAAEHNESLTVGTGIAVAFARSPMTMAAAAYDLQTFSRGRFVLGLGSQVRAHIERRFSMPWSEPAARMAEFIGALRAIWGSWLDGERLQFEGRFYRHTLMTPMFTPPHHSWGPPPIMLAAVGQAMTKVAATRADGLIVHGFTTERYLREVTVPLVEQGLRESGRKRSEFTVIYPGLVATGSDDAQLEKATAAVRKQLAFYGSTPAYSSVLDLHGWGDLHAELHALSVRGDWDTMTGLIDDDVLTTLAVVGSPEEAGAEIHRRYGDLADRFTLSSPYPIPVETQGRLVAAARATQEA</sequence>
<keyword evidence="3" id="KW-1185">Reference proteome</keyword>
<accession>A0A7Z0IST6</accession>
<dbReference type="Pfam" id="PF00296">
    <property type="entry name" value="Bac_luciferase"/>
    <property type="match status" value="1"/>
</dbReference>